<evidence type="ECO:0000256" key="3">
    <source>
        <dbReference type="ARBA" id="ARBA00023125"/>
    </source>
</evidence>
<keyword evidence="4" id="KW-0804">Transcription</keyword>
<evidence type="ECO:0000256" key="4">
    <source>
        <dbReference type="ARBA" id="ARBA00023163"/>
    </source>
</evidence>
<dbReference type="SUPFAM" id="SSF46785">
    <property type="entry name" value="Winged helix' DNA-binding domain"/>
    <property type="match status" value="1"/>
</dbReference>
<dbReference type="PROSITE" id="PS50931">
    <property type="entry name" value="HTH_LYSR"/>
    <property type="match status" value="1"/>
</dbReference>
<evidence type="ECO:0000313" key="6">
    <source>
        <dbReference type="EMBL" id="MFC6009345.1"/>
    </source>
</evidence>
<feature type="domain" description="HTH lysR-type" evidence="5">
    <location>
        <begin position="10"/>
        <end position="67"/>
    </location>
</feature>
<keyword evidence="7" id="KW-1185">Reference proteome</keyword>
<dbReference type="Gene3D" id="3.40.190.10">
    <property type="entry name" value="Periplasmic binding protein-like II"/>
    <property type="match status" value="2"/>
</dbReference>
<protein>
    <submittedName>
        <fullName evidence="6">LysR substrate-binding domain-containing protein</fullName>
    </submittedName>
</protein>
<organism evidence="6 7">
    <name type="scientific">Angustibacter luteus</name>
    <dbReference type="NCBI Taxonomy" id="658456"/>
    <lineage>
        <taxon>Bacteria</taxon>
        <taxon>Bacillati</taxon>
        <taxon>Actinomycetota</taxon>
        <taxon>Actinomycetes</taxon>
        <taxon>Kineosporiales</taxon>
        <taxon>Kineosporiaceae</taxon>
    </lineage>
</organism>
<dbReference type="SUPFAM" id="SSF53850">
    <property type="entry name" value="Periplasmic binding protein-like II"/>
    <property type="match status" value="1"/>
</dbReference>
<sequence length="315" mass="32927">MSTLSRDFTIDLRRLRVLRMLEQRGTVSAAAAALHLTPSAVSQQIAGLARETGVQLLEKRGRGVRLTSRARLLLEHAAVIEQQLQAARADLATWDAGQAGQVSIASLSTGISAIVAPALKSLCDSHPGLSLTVGESEPPELFTMLDLGDVDVAVTVHHRPSPPSTDSRYYRIDLLVDPLDAVLPAGHPLADPAGVRLIDLAGERWVAGYPGGSCAQLTDAVCTNAGFTADVRHHVGDWVALGALVAAGAGVALVPRLAQPLPVEGLAVVPVLGSPASRHFYAAVRAGSQDDPAIALVLERLRAAADDWTAGACRS</sequence>
<evidence type="ECO:0000256" key="1">
    <source>
        <dbReference type="ARBA" id="ARBA00009437"/>
    </source>
</evidence>
<comment type="similarity">
    <text evidence="1">Belongs to the LysR transcriptional regulatory family.</text>
</comment>
<name>A0ABW1JJW9_9ACTN</name>
<reference evidence="7" key="1">
    <citation type="journal article" date="2019" name="Int. J. Syst. Evol. Microbiol.">
        <title>The Global Catalogue of Microorganisms (GCM) 10K type strain sequencing project: providing services to taxonomists for standard genome sequencing and annotation.</title>
        <authorList>
            <consortium name="The Broad Institute Genomics Platform"/>
            <consortium name="The Broad Institute Genome Sequencing Center for Infectious Disease"/>
            <person name="Wu L."/>
            <person name="Ma J."/>
        </authorList>
    </citation>
    <scope>NUCLEOTIDE SEQUENCE [LARGE SCALE GENOMIC DNA]</scope>
    <source>
        <strain evidence="7">KACC 14249</strain>
    </source>
</reference>
<dbReference type="RefSeq" id="WP_345717860.1">
    <property type="nucleotide sequence ID" value="NZ_BAABFP010000007.1"/>
</dbReference>
<keyword evidence="3" id="KW-0238">DNA-binding</keyword>
<dbReference type="Proteomes" id="UP001596189">
    <property type="component" value="Unassembled WGS sequence"/>
</dbReference>
<dbReference type="InterPro" id="IPR036388">
    <property type="entry name" value="WH-like_DNA-bd_sf"/>
</dbReference>
<dbReference type="InterPro" id="IPR000847">
    <property type="entry name" value="LysR_HTH_N"/>
</dbReference>
<proteinExistence type="inferred from homology"/>
<dbReference type="EMBL" id="JBHSRD010000008">
    <property type="protein sequence ID" value="MFC6009345.1"/>
    <property type="molecule type" value="Genomic_DNA"/>
</dbReference>
<dbReference type="InterPro" id="IPR005119">
    <property type="entry name" value="LysR_subst-bd"/>
</dbReference>
<gene>
    <name evidence="6" type="ORF">ACFQDO_19615</name>
</gene>
<dbReference type="Gene3D" id="1.10.10.10">
    <property type="entry name" value="Winged helix-like DNA-binding domain superfamily/Winged helix DNA-binding domain"/>
    <property type="match status" value="1"/>
</dbReference>
<keyword evidence="2" id="KW-0805">Transcription regulation</keyword>
<accession>A0ABW1JJW9</accession>
<dbReference type="InterPro" id="IPR036390">
    <property type="entry name" value="WH_DNA-bd_sf"/>
</dbReference>
<dbReference type="PANTHER" id="PTHR30346">
    <property type="entry name" value="TRANSCRIPTIONAL DUAL REGULATOR HCAR-RELATED"/>
    <property type="match status" value="1"/>
</dbReference>
<dbReference type="Pfam" id="PF00126">
    <property type="entry name" value="HTH_1"/>
    <property type="match status" value="1"/>
</dbReference>
<evidence type="ECO:0000313" key="7">
    <source>
        <dbReference type="Proteomes" id="UP001596189"/>
    </source>
</evidence>
<evidence type="ECO:0000259" key="5">
    <source>
        <dbReference type="PROSITE" id="PS50931"/>
    </source>
</evidence>
<evidence type="ECO:0000256" key="2">
    <source>
        <dbReference type="ARBA" id="ARBA00023015"/>
    </source>
</evidence>
<dbReference type="Pfam" id="PF03466">
    <property type="entry name" value="LysR_substrate"/>
    <property type="match status" value="1"/>
</dbReference>
<dbReference type="PANTHER" id="PTHR30346:SF29">
    <property type="entry name" value="LYSR SUBSTRATE-BINDING"/>
    <property type="match status" value="1"/>
</dbReference>
<dbReference type="CDD" id="cd08423">
    <property type="entry name" value="PBP2_LTTR_like_6"/>
    <property type="match status" value="1"/>
</dbReference>
<comment type="caution">
    <text evidence="6">The sequence shown here is derived from an EMBL/GenBank/DDBJ whole genome shotgun (WGS) entry which is preliminary data.</text>
</comment>